<dbReference type="InterPro" id="IPR050968">
    <property type="entry name" value="Cytochrome_c_oxidase_bac_sub4"/>
</dbReference>
<dbReference type="PANTHER" id="PTHR36835">
    <property type="entry name" value="CYTOCHROME BO(3) UBIQUINOL OXIDASE SUBUNIT 4"/>
    <property type="match status" value="1"/>
</dbReference>
<evidence type="ECO:0000256" key="2">
    <source>
        <dbReference type="ARBA" id="ARBA00008079"/>
    </source>
</evidence>
<evidence type="ECO:0000256" key="13">
    <source>
        <dbReference type="ARBA" id="ARBA00030071"/>
    </source>
</evidence>
<sequence>MTASVATHGHGSKRSLVIGSALSILLTAIPFWLVMTGALSSPGATIAAIFVSAMVQIVVHVACFLHVDAKSEGGWTLLSFLFTAIIVVITIVGSVWVMYHMDANMMPT</sequence>
<organism evidence="18 19">
    <name type="scientific">Luteibacter pinisoli</name>
    <dbReference type="NCBI Taxonomy" id="2589080"/>
    <lineage>
        <taxon>Bacteria</taxon>
        <taxon>Pseudomonadati</taxon>
        <taxon>Pseudomonadota</taxon>
        <taxon>Gammaproteobacteria</taxon>
        <taxon>Lysobacterales</taxon>
        <taxon>Rhodanobacteraceae</taxon>
        <taxon>Luteibacter</taxon>
    </lineage>
</organism>
<keyword evidence="8" id="KW-0249">Electron transport</keyword>
<keyword evidence="19" id="KW-1185">Reference proteome</keyword>
<dbReference type="EMBL" id="CP041046">
    <property type="protein sequence ID" value="QDE37763.1"/>
    <property type="molecule type" value="Genomic_DNA"/>
</dbReference>
<dbReference type="AlphaFoldDB" id="A0A4Y5YZY0"/>
<comment type="subunit">
    <text evidence="3">Heterooctamer of two A chains, two B chains, two C chains and two D chains.</text>
</comment>
<feature type="transmembrane region" description="Helical" evidence="17">
    <location>
        <begin position="16"/>
        <end position="34"/>
    </location>
</feature>
<evidence type="ECO:0000256" key="15">
    <source>
        <dbReference type="ARBA" id="ARBA00031887"/>
    </source>
</evidence>
<accession>A0A4Y5YZY0</accession>
<dbReference type="GO" id="GO:0019646">
    <property type="term" value="P:aerobic electron transport chain"/>
    <property type="evidence" value="ECO:0007669"/>
    <property type="project" value="TreeGrafter"/>
</dbReference>
<evidence type="ECO:0000256" key="14">
    <source>
        <dbReference type="ARBA" id="ARBA00030211"/>
    </source>
</evidence>
<reference evidence="18 19" key="1">
    <citation type="submission" date="2019-06" db="EMBL/GenBank/DDBJ databases">
        <title>A complete genome sequence for Luteibacter pinisoli MAH-14.</title>
        <authorList>
            <person name="Baltrus D.A."/>
        </authorList>
    </citation>
    <scope>NUCLEOTIDE SEQUENCE [LARGE SCALE GENOMIC DNA]</scope>
    <source>
        <strain evidence="18 19">MAH-14</strain>
    </source>
</reference>
<evidence type="ECO:0000256" key="1">
    <source>
        <dbReference type="ARBA" id="ARBA00004651"/>
    </source>
</evidence>
<evidence type="ECO:0000256" key="6">
    <source>
        <dbReference type="ARBA" id="ARBA00022475"/>
    </source>
</evidence>
<evidence type="ECO:0000256" key="5">
    <source>
        <dbReference type="ARBA" id="ARBA00022448"/>
    </source>
</evidence>
<keyword evidence="9 17" id="KW-1133">Transmembrane helix</keyword>
<evidence type="ECO:0000313" key="18">
    <source>
        <dbReference type="EMBL" id="QDE37763.1"/>
    </source>
</evidence>
<keyword evidence="5" id="KW-0813">Transport</keyword>
<dbReference type="InterPro" id="IPR005171">
    <property type="entry name" value="Cyt_c_oxidase_su4_prok"/>
</dbReference>
<comment type="subcellular location">
    <subcellularLocation>
        <location evidence="1">Cell membrane</location>
        <topology evidence="1">Multi-pass membrane protein</topology>
    </subcellularLocation>
</comment>
<dbReference type="OrthoDB" id="2375888at2"/>
<name>A0A4Y5YZY0_9GAMM</name>
<dbReference type="KEGG" id="lpy:FIV34_00400"/>
<evidence type="ECO:0000256" key="16">
    <source>
        <dbReference type="ARBA" id="ARBA00032185"/>
    </source>
</evidence>
<dbReference type="PANTHER" id="PTHR36835:SF1">
    <property type="entry name" value="CYTOCHROME BO(3) UBIQUINOL OXIDASE SUBUNIT 4"/>
    <property type="match status" value="1"/>
</dbReference>
<dbReference type="GO" id="GO:0009486">
    <property type="term" value="F:cytochrome bo3 ubiquinol oxidase activity"/>
    <property type="evidence" value="ECO:0007669"/>
    <property type="project" value="InterPro"/>
</dbReference>
<evidence type="ECO:0000256" key="8">
    <source>
        <dbReference type="ARBA" id="ARBA00022982"/>
    </source>
</evidence>
<keyword evidence="10" id="KW-0560">Oxidoreductase</keyword>
<feature type="transmembrane region" description="Helical" evidence="17">
    <location>
        <begin position="46"/>
        <end position="65"/>
    </location>
</feature>
<dbReference type="Proteomes" id="UP000316093">
    <property type="component" value="Chromosome"/>
</dbReference>
<evidence type="ECO:0000256" key="4">
    <source>
        <dbReference type="ARBA" id="ARBA00014689"/>
    </source>
</evidence>
<gene>
    <name evidence="18" type="primary">cyoD</name>
    <name evidence="18" type="ORF">FIV34_00400</name>
</gene>
<evidence type="ECO:0000256" key="3">
    <source>
        <dbReference type="ARBA" id="ARBA00011700"/>
    </source>
</evidence>
<evidence type="ECO:0000313" key="19">
    <source>
        <dbReference type="Proteomes" id="UP000316093"/>
    </source>
</evidence>
<dbReference type="RefSeq" id="WP_139978557.1">
    <property type="nucleotide sequence ID" value="NZ_CP041046.1"/>
</dbReference>
<comment type="similarity">
    <text evidence="2">Belongs to the cytochrome c oxidase bacterial subunit 4 family.</text>
</comment>
<dbReference type="InterPro" id="IPR014210">
    <property type="entry name" value="Cyt_o_ubiqinol_oxidase_su4"/>
</dbReference>
<dbReference type="Pfam" id="PF03626">
    <property type="entry name" value="COX4_pro"/>
    <property type="match status" value="1"/>
</dbReference>
<dbReference type="GO" id="GO:0005886">
    <property type="term" value="C:plasma membrane"/>
    <property type="evidence" value="ECO:0007669"/>
    <property type="project" value="UniProtKB-SubCell"/>
</dbReference>
<dbReference type="GO" id="GO:0015078">
    <property type="term" value="F:proton transmembrane transporter activity"/>
    <property type="evidence" value="ECO:0007669"/>
    <property type="project" value="TreeGrafter"/>
</dbReference>
<evidence type="ECO:0000256" key="9">
    <source>
        <dbReference type="ARBA" id="ARBA00022989"/>
    </source>
</evidence>
<keyword evidence="6" id="KW-1003">Cell membrane</keyword>
<evidence type="ECO:0000256" key="17">
    <source>
        <dbReference type="SAM" id="Phobius"/>
    </source>
</evidence>
<evidence type="ECO:0000256" key="12">
    <source>
        <dbReference type="ARBA" id="ARBA00025694"/>
    </source>
</evidence>
<keyword evidence="7 17" id="KW-0812">Transmembrane</keyword>
<protein>
    <recommendedName>
        <fullName evidence="4">Cytochrome bo(3) ubiquinol oxidase subunit 4</fullName>
    </recommendedName>
    <alternativeName>
        <fullName evidence="16">Cytochrome o ubiquinol oxidase subunit 4</fullName>
    </alternativeName>
    <alternativeName>
        <fullName evidence="13">Oxidase bo(3) subunit 4</fullName>
    </alternativeName>
    <alternativeName>
        <fullName evidence="14">Ubiquinol oxidase polypeptide IV</fullName>
    </alternativeName>
    <alternativeName>
        <fullName evidence="15">Ubiquinol oxidase subunit 4</fullName>
    </alternativeName>
</protein>
<evidence type="ECO:0000256" key="7">
    <source>
        <dbReference type="ARBA" id="ARBA00022692"/>
    </source>
</evidence>
<keyword evidence="11 17" id="KW-0472">Membrane</keyword>
<dbReference type="NCBIfam" id="TIGR02847">
    <property type="entry name" value="CyoD"/>
    <property type="match status" value="1"/>
</dbReference>
<evidence type="ECO:0000256" key="11">
    <source>
        <dbReference type="ARBA" id="ARBA00023136"/>
    </source>
</evidence>
<feature type="transmembrane region" description="Helical" evidence="17">
    <location>
        <begin position="77"/>
        <end position="99"/>
    </location>
</feature>
<dbReference type="GO" id="GO:0015990">
    <property type="term" value="P:electron transport coupled proton transport"/>
    <property type="evidence" value="ECO:0007669"/>
    <property type="project" value="InterPro"/>
</dbReference>
<dbReference type="GO" id="GO:0009319">
    <property type="term" value="C:cytochrome o ubiquinol oxidase complex"/>
    <property type="evidence" value="ECO:0007669"/>
    <property type="project" value="TreeGrafter"/>
</dbReference>
<comment type="function">
    <text evidence="12">Cytochrome bo(3) ubiquinol terminal oxidase is the component of the aerobic respiratory chain of E.coli that predominates when cells are grown at high aeration. Has proton pump activity across the membrane in addition to electron transfer, pumping 2 protons/electron.</text>
</comment>
<proteinExistence type="inferred from homology"/>
<evidence type="ECO:0000256" key="10">
    <source>
        <dbReference type="ARBA" id="ARBA00023002"/>
    </source>
</evidence>